<dbReference type="EMBL" id="JBGMDY010000011">
    <property type="protein sequence ID" value="KAL2316704.1"/>
    <property type="molecule type" value="Genomic_DNA"/>
</dbReference>
<dbReference type="AlphaFoldDB" id="A0ABD1KZM0"/>
<evidence type="ECO:0000313" key="3">
    <source>
        <dbReference type="Proteomes" id="UP001603857"/>
    </source>
</evidence>
<accession>A0ABD1KZM0</accession>
<evidence type="ECO:0000256" key="1">
    <source>
        <dbReference type="SAM" id="Phobius"/>
    </source>
</evidence>
<gene>
    <name evidence="2" type="ORF">Fmac_030580</name>
</gene>
<reference evidence="2 3" key="1">
    <citation type="submission" date="2024-08" db="EMBL/GenBank/DDBJ databases">
        <title>Insights into the chromosomal genome structure of Flemingia macrophylla.</title>
        <authorList>
            <person name="Ding Y."/>
            <person name="Zhao Y."/>
            <person name="Bi W."/>
            <person name="Wu M."/>
            <person name="Zhao G."/>
            <person name="Gong Y."/>
            <person name="Li W."/>
            <person name="Zhang P."/>
        </authorList>
    </citation>
    <scope>NUCLEOTIDE SEQUENCE [LARGE SCALE GENOMIC DNA]</scope>
    <source>
        <strain evidence="2">DYQJB</strain>
        <tissue evidence="2">Leaf</tissue>
    </source>
</reference>
<keyword evidence="1" id="KW-0812">Transmembrane</keyword>
<proteinExistence type="predicted"/>
<sequence length="50" mass="5773">MDCKVLRMYSLYLVCLICVELYCASLWNITLQSFLLPYCIGFKEVSISDA</sequence>
<comment type="caution">
    <text evidence="2">The sequence shown here is derived from an EMBL/GenBank/DDBJ whole genome shotgun (WGS) entry which is preliminary data.</text>
</comment>
<organism evidence="2 3">
    <name type="scientific">Flemingia macrophylla</name>
    <dbReference type="NCBI Taxonomy" id="520843"/>
    <lineage>
        <taxon>Eukaryota</taxon>
        <taxon>Viridiplantae</taxon>
        <taxon>Streptophyta</taxon>
        <taxon>Embryophyta</taxon>
        <taxon>Tracheophyta</taxon>
        <taxon>Spermatophyta</taxon>
        <taxon>Magnoliopsida</taxon>
        <taxon>eudicotyledons</taxon>
        <taxon>Gunneridae</taxon>
        <taxon>Pentapetalae</taxon>
        <taxon>rosids</taxon>
        <taxon>fabids</taxon>
        <taxon>Fabales</taxon>
        <taxon>Fabaceae</taxon>
        <taxon>Papilionoideae</taxon>
        <taxon>50 kb inversion clade</taxon>
        <taxon>NPAAA clade</taxon>
        <taxon>indigoferoid/millettioid clade</taxon>
        <taxon>Phaseoleae</taxon>
        <taxon>Flemingia</taxon>
    </lineage>
</organism>
<keyword evidence="3" id="KW-1185">Reference proteome</keyword>
<dbReference type="Proteomes" id="UP001603857">
    <property type="component" value="Unassembled WGS sequence"/>
</dbReference>
<evidence type="ECO:0000313" key="2">
    <source>
        <dbReference type="EMBL" id="KAL2316704.1"/>
    </source>
</evidence>
<feature type="transmembrane region" description="Helical" evidence="1">
    <location>
        <begin position="9"/>
        <end position="27"/>
    </location>
</feature>
<protein>
    <submittedName>
        <fullName evidence="2">Uncharacterized protein</fullName>
    </submittedName>
</protein>
<keyword evidence="1" id="KW-1133">Transmembrane helix</keyword>
<keyword evidence="1" id="KW-0472">Membrane</keyword>
<name>A0ABD1KZM0_9FABA</name>